<dbReference type="CDD" id="cd02754">
    <property type="entry name" value="MopB_Nitrate-R-NapA-like"/>
    <property type="match status" value="1"/>
</dbReference>
<gene>
    <name evidence="12" type="ORF">GCM10011503_02340</name>
</gene>
<dbReference type="InterPro" id="IPR041854">
    <property type="entry name" value="BFD-like_2Fe2S-bd_dom_sf"/>
</dbReference>
<keyword evidence="7" id="KW-0560">Oxidoreductase</keyword>
<keyword evidence="6" id="KW-0479">Metal-binding</keyword>
<dbReference type="PANTHER" id="PTHR43105">
    <property type="entry name" value="RESPIRATORY NITRATE REDUCTASE"/>
    <property type="match status" value="1"/>
</dbReference>
<dbReference type="InterPro" id="IPR007419">
    <property type="entry name" value="BFD-like_2Fe2S-bd_dom"/>
</dbReference>
<evidence type="ECO:0000256" key="5">
    <source>
        <dbReference type="ARBA" id="ARBA00022505"/>
    </source>
</evidence>
<evidence type="ECO:0000313" key="13">
    <source>
        <dbReference type="Proteomes" id="UP000628854"/>
    </source>
</evidence>
<dbReference type="InterPro" id="IPR006963">
    <property type="entry name" value="Mopterin_OxRdtase_4Fe-4S_dom"/>
</dbReference>
<evidence type="ECO:0000259" key="11">
    <source>
        <dbReference type="PROSITE" id="PS51669"/>
    </source>
</evidence>
<dbReference type="Gene3D" id="1.10.10.1100">
    <property type="entry name" value="BFD-like [2Fe-2S]-binding domain"/>
    <property type="match status" value="1"/>
</dbReference>
<dbReference type="Gene3D" id="2.20.25.90">
    <property type="entry name" value="ADC-like domains"/>
    <property type="match status" value="1"/>
</dbReference>
<dbReference type="Pfam" id="PF00384">
    <property type="entry name" value="Molybdopterin"/>
    <property type="match status" value="1"/>
</dbReference>
<evidence type="ECO:0000256" key="8">
    <source>
        <dbReference type="ARBA" id="ARBA00023004"/>
    </source>
</evidence>
<comment type="cofactor">
    <cofactor evidence="1">
        <name>Mo-bis(molybdopterin guanine dinucleotide)</name>
        <dbReference type="ChEBI" id="CHEBI:60539"/>
    </cofactor>
</comment>
<dbReference type="Pfam" id="PF01568">
    <property type="entry name" value="Molydop_binding"/>
    <property type="match status" value="1"/>
</dbReference>
<name>A0ABQ1J4B1_9PROT</name>
<dbReference type="RefSeq" id="WP_084393983.1">
    <property type="nucleotide sequence ID" value="NZ_BMKF01000001.1"/>
</dbReference>
<dbReference type="Pfam" id="PF04324">
    <property type="entry name" value="Fer2_BFD"/>
    <property type="match status" value="1"/>
</dbReference>
<dbReference type="InterPro" id="IPR050123">
    <property type="entry name" value="Prok_molybdopt-oxidoreductase"/>
</dbReference>
<keyword evidence="8" id="KW-0408">Iron</keyword>
<evidence type="ECO:0000256" key="9">
    <source>
        <dbReference type="ARBA" id="ARBA00023014"/>
    </source>
</evidence>
<dbReference type="InterPro" id="IPR009010">
    <property type="entry name" value="Asp_de-COase-like_dom_sf"/>
</dbReference>
<keyword evidence="4" id="KW-0004">4Fe-4S</keyword>
<keyword evidence="5" id="KW-0500">Molybdenum</keyword>
<dbReference type="EMBL" id="BMKF01000001">
    <property type="protein sequence ID" value="GGB57495.1"/>
    <property type="molecule type" value="Genomic_DNA"/>
</dbReference>
<dbReference type="PROSITE" id="PS00551">
    <property type="entry name" value="MOLYBDOPTERIN_PROK_1"/>
    <property type="match status" value="1"/>
</dbReference>
<reference evidence="13" key="1">
    <citation type="journal article" date="2019" name="Int. J. Syst. Evol. Microbiol.">
        <title>The Global Catalogue of Microorganisms (GCM) 10K type strain sequencing project: providing services to taxonomists for standard genome sequencing and annotation.</title>
        <authorList>
            <consortium name="The Broad Institute Genomics Platform"/>
            <consortium name="The Broad Institute Genome Sequencing Center for Infectious Disease"/>
            <person name="Wu L."/>
            <person name="Ma J."/>
        </authorList>
    </citation>
    <scope>NUCLEOTIDE SEQUENCE [LARGE SCALE GENOMIC DNA]</scope>
    <source>
        <strain evidence="13">CGMCC 1.15928</strain>
    </source>
</reference>
<proteinExistence type="inferred from homology"/>
<comment type="caution">
    <text evidence="12">The sequence shown here is derived from an EMBL/GenBank/DDBJ whole genome shotgun (WGS) entry which is preliminary data.</text>
</comment>
<evidence type="ECO:0000256" key="2">
    <source>
        <dbReference type="ARBA" id="ARBA00001966"/>
    </source>
</evidence>
<protein>
    <submittedName>
        <fullName evidence="12">Nitrate reductase</fullName>
    </submittedName>
</protein>
<evidence type="ECO:0000256" key="4">
    <source>
        <dbReference type="ARBA" id="ARBA00022485"/>
    </source>
</evidence>
<evidence type="ECO:0000313" key="12">
    <source>
        <dbReference type="EMBL" id="GGB57495.1"/>
    </source>
</evidence>
<comment type="similarity">
    <text evidence="3">Belongs to the prokaryotic molybdopterin-containing oxidoreductase family. NasA/NapA/NarB subfamily.</text>
</comment>
<keyword evidence="10" id="KW-0534">Nitrate assimilation</keyword>
<dbReference type="CDD" id="cd02791">
    <property type="entry name" value="MopB_CT_Nitrate-R-NapA-like"/>
    <property type="match status" value="1"/>
</dbReference>
<sequence>MLDEHPFPETATTCPYCGVGCGVLARPSADGQRAEVRGDAGHPSNYGRLCSKGSALGETLTHEERLLHPQIDGKRASWDGALDLIADRFRDAIDTQGPDSVAMYVSGQFLTEDYYVANKLMKGFVGTANIDTNSRLCMASTVVGHKRAFGTDTVPGCYDDLEEADLIVLVGSNLAWCHPVLYQRILAAREKRGTRLVVIDPRRTSTAEDADLHLPIRPGFDVRLFNALFHALATSQARDDRFVALHTSGLEAALEAIDTVSPSDLAAMTGISDKDLATFFGWFIAIDRTVTVFSQGVNQSSAGSDKVNAIINCHLVTGRIGKPGMGPFSITGQPNAMGGREVGGLANQLASHMDFEPDNVSRIGRFWNAPNMATRPGLKAVDLFNAVADGKIKALWIMATNPVVSLPNADKVRRALDVCPFVVVSDVVSSADTVAYAHVALPATGWGEKTGTVTNSERRISRQRSFLKPPGECRHDWQAICAVAQRLGYSGFDFASPADIYREYAALSGFENNDQRDFDIGTHGNISDRDYDALSPFQWPLPAATSPAGKLEGRSHRFFADGKFYTPDRKAHFIATPFRPAQSQPSDDLPFILNTGRIRDHWHTMTRTGKSARLSAHIAEPFLEVHPDDAKAIGVEPACLVEARNAYGIARLRALVTDRVSKGTVFAPMHWTNRFSAKACIDALVAPNTDPASGQPESKHSTVALRPLKIDWQAFAVLTEEPDAETLKPFAYWALARTDKGWRLEVAGIGDMITALRTIVREPDALALSTGAGREAIASFAGKTLTGFVIGTEGAPVEADRSWLAGLIGTDLQSDVRIGLLAGRPPIGASCGRIVCSCMGVGSQTILDAIEDGAASVSAVGAATGAGTNCGSCKSEIASLLKVSLETVNISEHVAAE</sequence>
<dbReference type="InterPro" id="IPR006656">
    <property type="entry name" value="Mopterin_OxRdtase"/>
</dbReference>
<dbReference type="Gene3D" id="3.40.228.10">
    <property type="entry name" value="Dimethylsulfoxide Reductase, domain 2"/>
    <property type="match status" value="1"/>
</dbReference>
<dbReference type="PROSITE" id="PS51669">
    <property type="entry name" value="4FE4S_MOW_BIS_MGD"/>
    <property type="match status" value="1"/>
</dbReference>
<dbReference type="InterPro" id="IPR027467">
    <property type="entry name" value="MopterinOxRdtase_cofactor_BS"/>
</dbReference>
<organism evidence="12 13">
    <name type="scientific">Henriciella pelagia</name>
    <dbReference type="NCBI Taxonomy" id="1977912"/>
    <lineage>
        <taxon>Bacteria</taxon>
        <taxon>Pseudomonadati</taxon>
        <taxon>Pseudomonadota</taxon>
        <taxon>Alphaproteobacteria</taxon>
        <taxon>Hyphomonadales</taxon>
        <taxon>Hyphomonadaceae</taxon>
        <taxon>Henriciella</taxon>
    </lineage>
</organism>
<evidence type="ECO:0000256" key="7">
    <source>
        <dbReference type="ARBA" id="ARBA00023002"/>
    </source>
</evidence>
<dbReference type="PANTHER" id="PTHR43105:SF9">
    <property type="entry name" value="NADPH-FE(3+) OXIDOREDUCTASE SUBUNIT ALPHA"/>
    <property type="match status" value="1"/>
</dbReference>
<dbReference type="Pfam" id="PF04879">
    <property type="entry name" value="Molybdop_Fe4S4"/>
    <property type="match status" value="1"/>
</dbReference>
<dbReference type="InterPro" id="IPR041957">
    <property type="entry name" value="CT_Nitrate-R-NapA-like"/>
</dbReference>
<dbReference type="Gene3D" id="2.40.40.20">
    <property type="match status" value="1"/>
</dbReference>
<evidence type="ECO:0000256" key="3">
    <source>
        <dbReference type="ARBA" id="ARBA00008747"/>
    </source>
</evidence>
<dbReference type="Gene3D" id="3.40.50.740">
    <property type="match status" value="1"/>
</dbReference>
<dbReference type="SUPFAM" id="SSF50692">
    <property type="entry name" value="ADC-like"/>
    <property type="match status" value="1"/>
</dbReference>
<comment type="cofactor">
    <cofactor evidence="2">
        <name>[4Fe-4S] cluster</name>
        <dbReference type="ChEBI" id="CHEBI:49883"/>
    </cofactor>
</comment>
<evidence type="ECO:0000256" key="1">
    <source>
        <dbReference type="ARBA" id="ARBA00001942"/>
    </source>
</evidence>
<dbReference type="InterPro" id="IPR006657">
    <property type="entry name" value="MoPterin_dinucl-bd_dom"/>
</dbReference>
<evidence type="ECO:0000256" key="6">
    <source>
        <dbReference type="ARBA" id="ARBA00022723"/>
    </source>
</evidence>
<feature type="domain" description="4Fe-4S Mo/W bis-MGD-type" evidence="11">
    <location>
        <begin position="7"/>
        <end position="64"/>
    </location>
</feature>
<evidence type="ECO:0000256" key="10">
    <source>
        <dbReference type="ARBA" id="ARBA00023063"/>
    </source>
</evidence>
<accession>A0ABQ1J4B1</accession>
<keyword evidence="9" id="KW-0411">Iron-sulfur</keyword>
<keyword evidence="13" id="KW-1185">Reference proteome</keyword>
<dbReference type="SMART" id="SM00926">
    <property type="entry name" value="Molybdop_Fe4S4"/>
    <property type="match status" value="1"/>
</dbReference>
<dbReference type="Proteomes" id="UP000628854">
    <property type="component" value="Unassembled WGS sequence"/>
</dbReference>
<dbReference type="SUPFAM" id="SSF53706">
    <property type="entry name" value="Formate dehydrogenase/DMSO reductase, domains 1-3"/>
    <property type="match status" value="1"/>
</dbReference>